<evidence type="ECO:0000256" key="7">
    <source>
        <dbReference type="ARBA" id="ARBA00035120"/>
    </source>
</evidence>
<evidence type="ECO:0000256" key="6">
    <source>
        <dbReference type="ARBA" id="ARBA00023303"/>
    </source>
</evidence>
<dbReference type="Proteomes" id="UP000464507">
    <property type="component" value="Chromosome"/>
</dbReference>
<evidence type="ECO:0000313" key="12">
    <source>
        <dbReference type="Proteomes" id="UP000464507"/>
    </source>
</evidence>
<keyword evidence="4 10" id="KW-1133">Transmembrane helix</keyword>
<sequence>MNLLLFIVIALAGGVGAAMRLLIDGVVRARVPASVRPIGTMLINVSGSFGLGLITGFALGNLLPPELQLVLGGGLMGGYTTFSTASLETVLFARERRFRAALINALGMLIASASASGLGLWIGLLP</sequence>
<keyword evidence="10" id="KW-0479">Metal-binding</keyword>
<comment type="similarity">
    <text evidence="7 10">Belongs to the fluoride channel Fluc/FEX (TC 1.A.43) family.</text>
</comment>
<dbReference type="GO" id="GO:0005886">
    <property type="term" value="C:plasma membrane"/>
    <property type="evidence" value="ECO:0007669"/>
    <property type="project" value="UniProtKB-SubCell"/>
</dbReference>
<dbReference type="GO" id="GO:0140114">
    <property type="term" value="P:cellular detoxification of fluoride"/>
    <property type="evidence" value="ECO:0007669"/>
    <property type="project" value="UniProtKB-UniRule"/>
</dbReference>
<proteinExistence type="inferred from homology"/>
<feature type="binding site" evidence="10">
    <location>
        <position position="80"/>
    </location>
    <ligand>
        <name>Na(+)</name>
        <dbReference type="ChEBI" id="CHEBI:29101"/>
        <note>structural</note>
    </ligand>
</feature>
<comment type="activity regulation">
    <text evidence="10">Na(+) is not transported, but it plays an essential structural role and its presence is essential for fluoride channel function.</text>
</comment>
<keyword evidence="10" id="KW-0915">Sodium</keyword>
<evidence type="ECO:0000256" key="2">
    <source>
        <dbReference type="ARBA" id="ARBA00022475"/>
    </source>
</evidence>
<evidence type="ECO:0000256" key="8">
    <source>
        <dbReference type="ARBA" id="ARBA00035585"/>
    </source>
</evidence>
<feature type="transmembrane region" description="Helical" evidence="10">
    <location>
        <begin position="101"/>
        <end position="124"/>
    </location>
</feature>
<evidence type="ECO:0000256" key="4">
    <source>
        <dbReference type="ARBA" id="ARBA00022989"/>
    </source>
</evidence>
<dbReference type="RefSeq" id="WP_161886238.1">
    <property type="nucleotide sequence ID" value="NZ_CP017146.1"/>
</dbReference>
<evidence type="ECO:0000256" key="10">
    <source>
        <dbReference type="HAMAP-Rule" id="MF_00454"/>
    </source>
</evidence>
<feature type="binding site" evidence="10">
    <location>
        <position position="77"/>
    </location>
    <ligand>
        <name>Na(+)</name>
        <dbReference type="ChEBI" id="CHEBI:29101"/>
        <note>structural</note>
    </ligand>
</feature>
<reference evidence="11 12" key="1">
    <citation type="submission" date="2016-09" db="EMBL/GenBank/DDBJ databases">
        <title>Complete genome sequence of microbes from the polar regions.</title>
        <authorList>
            <person name="Liao L."/>
            <person name="Chen B."/>
        </authorList>
    </citation>
    <scope>NUCLEOTIDE SEQUENCE [LARGE SCALE GENOMIC DNA]</scope>
    <source>
        <strain evidence="11 12">ZS314</strain>
    </source>
</reference>
<evidence type="ECO:0000313" key="11">
    <source>
        <dbReference type="EMBL" id="QHO69862.1"/>
    </source>
</evidence>
<evidence type="ECO:0000256" key="9">
    <source>
        <dbReference type="ARBA" id="ARBA00049940"/>
    </source>
</evidence>
<keyword evidence="2 10" id="KW-1003">Cell membrane</keyword>
<keyword evidence="5 10" id="KW-0472">Membrane</keyword>
<keyword evidence="10" id="KW-0813">Transport</keyword>
<gene>
    <name evidence="10" type="primary">fluC</name>
    <name evidence="10" type="synonym">crcB</name>
    <name evidence="11" type="ORF">BHD05_09625</name>
</gene>
<dbReference type="NCBIfam" id="TIGR00494">
    <property type="entry name" value="crcB"/>
    <property type="match status" value="1"/>
</dbReference>
<dbReference type="AlphaFoldDB" id="A0A7L5AIH5"/>
<organism evidence="11 12">
    <name type="scientific">Marisediminicola antarctica</name>
    <dbReference type="NCBI Taxonomy" id="674079"/>
    <lineage>
        <taxon>Bacteria</taxon>
        <taxon>Bacillati</taxon>
        <taxon>Actinomycetota</taxon>
        <taxon>Actinomycetes</taxon>
        <taxon>Micrococcales</taxon>
        <taxon>Microbacteriaceae</taxon>
        <taxon>Marisediminicola</taxon>
    </lineage>
</organism>
<dbReference type="HAMAP" id="MF_00454">
    <property type="entry name" value="FluC"/>
    <property type="match status" value="1"/>
</dbReference>
<keyword evidence="10" id="KW-0406">Ion transport</keyword>
<dbReference type="EMBL" id="CP017146">
    <property type="protein sequence ID" value="QHO69862.1"/>
    <property type="molecule type" value="Genomic_DNA"/>
</dbReference>
<accession>A0A7L5AIH5</accession>
<keyword evidence="12" id="KW-1185">Reference proteome</keyword>
<name>A0A7L5AIH5_9MICO</name>
<dbReference type="GO" id="GO:0062054">
    <property type="term" value="F:fluoride channel activity"/>
    <property type="evidence" value="ECO:0007669"/>
    <property type="project" value="UniProtKB-UniRule"/>
</dbReference>
<evidence type="ECO:0000256" key="5">
    <source>
        <dbReference type="ARBA" id="ARBA00023136"/>
    </source>
</evidence>
<comment type="catalytic activity">
    <reaction evidence="8">
        <text>fluoride(in) = fluoride(out)</text>
        <dbReference type="Rhea" id="RHEA:76159"/>
        <dbReference type="ChEBI" id="CHEBI:17051"/>
    </reaction>
    <physiologicalReaction direction="left-to-right" evidence="8">
        <dbReference type="Rhea" id="RHEA:76160"/>
    </physiologicalReaction>
</comment>
<comment type="caution">
    <text evidence="10">Lacks conserved residue(s) required for the propagation of feature annotation.</text>
</comment>
<evidence type="ECO:0000256" key="1">
    <source>
        <dbReference type="ARBA" id="ARBA00004651"/>
    </source>
</evidence>
<keyword evidence="6 10" id="KW-0407">Ion channel</keyword>
<evidence type="ECO:0000256" key="3">
    <source>
        <dbReference type="ARBA" id="ARBA00022692"/>
    </source>
</evidence>
<dbReference type="GO" id="GO:0046872">
    <property type="term" value="F:metal ion binding"/>
    <property type="evidence" value="ECO:0007669"/>
    <property type="project" value="UniProtKB-KW"/>
</dbReference>
<keyword evidence="3 10" id="KW-0812">Transmembrane</keyword>
<dbReference type="InterPro" id="IPR003691">
    <property type="entry name" value="FluC"/>
</dbReference>
<comment type="function">
    <text evidence="9 10">Fluoride-specific ion channel. Important for reducing fluoride concentration in the cell, thus reducing its toxicity.</text>
</comment>
<comment type="subcellular location">
    <subcellularLocation>
        <location evidence="1 10">Cell membrane</location>
        <topology evidence="1 10">Multi-pass membrane protein</topology>
    </subcellularLocation>
</comment>
<dbReference type="KEGG" id="mant:BHD05_09625"/>
<dbReference type="Pfam" id="PF02537">
    <property type="entry name" value="CRCB"/>
    <property type="match status" value="1"/>
</dbReference>
<protein>
    <recommendedName>
        <fullName evidence="10">Fluoride-specific ion channel FluC</fullName>
    </recommendedName>
</protein>
<feature type="transmembrane region" description="Helical" evidence="10">
    <location>
        <begin position="41"/>
        <end position="63"/>
    </location>
</feature>